<reference evidence="1 2" key="1">
    <citation type="submission" date="2018-11" db="EMBL/GenBank/DDBJ databases">
        <authorList>
            <consortium name="Pathogen Informatics"/>
        </authorList>
    </citation>
    <scope>NUCLEOTIDE SEQUENCE [LARGE SCALE GENOMIC DNA]</scope>
</reference>
<evidence type="ECO:0000313" key="1">
    <source>
        <dbReference type="EMBL" id="VDM65830.1"/>
    </source>
</evidence>
<dbReference type="OrthoDB" id="5869492at2759"/>
<feature type="non-terminal residue" evidence="1">
    <location>
        <position position="1"/>
    </location>
</feature>
<accession>A0A3P7I016</accession>
<dbReference type="AlphaFoldDB" id="A0A3P7I016"/>
<protein>
    <submittedName>
        <fullName evidence="1">Uncharacterized protein</fullName>
    </submittedName>
</protein>
<evidence type="ECO:0000313" key="2">
    <source>
        <dbReference type="Proteomes" id="UP000270094"/>
    </source>
</evidence>
<gene>
    <name evidence="1" type="ORF">SVUK_LOCUS828</name>
</gene>
<sequence>DFIVSLYKRAENYVLNNHHRQTDAEIEQIREYREAIETIYHLRGERRHSRSQTVQHVSEEAPTLVLNETDVIDATPIIQIANQQVIPSKDELYAVYEKALERHKKIVMKRQKTIEQLEDPQIPEFVVTAAENSEEEVIVAEQLEKVPRISSNCSTSAQPQPTVLTCEAELKQVLENLNPVSLKEKIEAKIEESEVEEVTEPKMRPAVTSKHCPERRNTVATVPTLREVAGKDVIVLDKFDFIGEFERRCGRKKAAPGLRMNLPVIGKPQKDNIQSYRRKGLFDDVDYRRPPNLHKFHSLDKDDRIAAAHSIYTCEEEKELEGEATNEDIQNNNNSFESYLTGKIIRAVLAEKPVSPISPTRRMSMIS</sequence>
<name>A0A3P7I016_STRVU</name>
<proteinExistence type="predicted"/>
<dbReference type="Proteomes" id="UP000270094">
    <property type="component" value="Unassembled WGS sequence"/>
</dbReference>
<keyword evidence="2" id="KW-1185">Reference proteome</keyword>
<dbReference type="EMBL" id="UYYB01001493">
    <property type="protein sequence ID" value="VDM65830.1"/>
    <property type="molecule type" value="Genomic_DNA"/>
</dbReference>
<organism evidence="1 2">
    <name type="scientific">Strongylus vulgaris</name>
    <name type="common">Blood worm</name>
    <dbReference type="NCBI Taxonomy" id="40348"/>
    <lineage>
        <taxon>Eukaryota</taxon>
        <taxon>Metazoa</taxon>
        <taxon>Ecdysozoa</taxon>
        <taxon>Nematoda</taxon>
        <taxon>Chromadorea</taxon>
        <taxon>Rhabditida</taxon>
        <taxon>Rhabditina</taxon>
        <taxon>Rhabditomorpha</taxon>
        <taxon>Strongyloidea</taxon>
        <taxon>Strongylidae</taxon>
        <taxon>Strongylus</taxon>
    </lineage>
</organism>